<evidence type="ECO:0000313" key="3">
    <source>
        <dbReference type="Proteomes" id="UP001558613"/>
    </source>
</evidence>
<proteinExistence type="predicted"/>
<sequence>MIIHSAYNEKHQQSINKQRLQARGQTPPDRNFQRAIYSACSVKSSRTLVQSNDPQTVELRRFSRNAPYIFLSSPLNSSHDFNIPVVERYCEPLWADGFSHPAII</sequence>
<comment type="caution">
    <text evidence="2">The sequence shown here is derived from an EMBL/GenBank/DDBJ whole genome shotgun (WGS) entry which is preliminary data.</text>
</comment>
<reference evidence="2 3" key="1">
    <citation type="submission" date="2023-09" db="EMBL/GenBank/DDBJ databases">
        <authorList>
            <person name="Wang M."/>
        </authorList>
    </citation>
    <scope>NUCLEOTIDE SEQUENCE [LARGE SCALE GENOMIC DNA]</scope>
    <source>
        <strain evidence="2">GT-2023</strain>
        <tissue evidence="2">Liver</tissue>
    </source>
</reference>
<accession>A0ABR3M3C1</accession>
<protein>
    <submittedName>
        <fullName evidence="2">Uncharacterized protein</fullName>
    </submittedName>
</protein>
<evidence type="ECO:0000256" key="1">
    <source>
        <dbReference type="SAM" id="MobiDB-lite"/>
    </source>
</evidence>
<dbReference type="Proteomes" id="UP001558613">
    <property type="component" value="Unassembled WGS sequence"/>
</dbReference>
<keyword evidence="3" id="KW-1185">Reference proteome</keyword>
<evidence type="ECO:0000313" key="2">
    <source>
        <dbReference type="EMBL" id="KAL1259633.1"/>
    </source>
</evidence>
<gene>
    <name evidence="2" type="ORF">QQF64_010210</name>
</gene>
<organism evidence="2 3">
    <name type="scientific">Cirrhinus molitorella</name>
    <name type="common">mud carp</name>
    <dbReference type="NCBI Taxonomy" id="172907"/>
    <lineage>
        <taxon>Eukaryota</taxon>
        <taxon>Metazoa</taxon>
        <taxon>Chordata</taxon>
        <taxon>Craniata</taxon>
        <taxon>Vertebrata</taxon>
        <taxon>Euteleostomi</taxon>
        <taxon>Actinopterygii</taxon>
        <taxon>Neopterygii</taxon>
        <taxon>Teleostei</taxon>
        <taxon>Ostariophysi</taxon>
        <taxon>Cypriniformes</taxon>
        <taxon>Cyprinidae</taxon>
        <taxon>Labeoninae</taxon>
        <taxon>Labeonini</taxon>
        <taxon>Cirrhinus</taxon>
    </lineage>
</organism>
<name>A0ABR3M3C1_9TELE</name>
<feature type="region of interest" description="Disordered" evidence="1">
    <location>
        <begin position="1"/>
        <end position="28"/>
    </location>
</feature>
<dbReference type="EMBL" id="JAYMGO010000016">
    <property type="protein sequence ID" value="KAL1259633.1"/>
    <property type="molecule type" value="Genomic_DNA"/>
</dbReference>